<evidence type="ECO:0000256" key="1">
    <source>
        <dbReference type="ARBA" id="ARBA00004651"/>
    </source>
</evidence>
<evidence type="ECO:0000256" key="5">
    <source>
        <dbReference type="ARBA" id="ARBA00023136"/>
    </source>
</evidence>
<dbReference type="SUPFAM" id="SSF103473">
    <property type="entry name" value="MFS general substrate transporter"/>
    <property type="match status" value="1"/>
</dbReference>
<keyword evidence="4 6" id="KW-1133">Transmembrane helix</keyword>
<comment type="caution">
    <text evidence="8">The sequence shown here is derived from an EMBL/GenBank/DDBJ whole genome shotgun (WGS) entry which is preliminary data.</text>
</comment>
<feature type="transmembrane region" description="Helical" evidence="6">
    <location>
        <begin position="141"/>
        <end position="159"/>
    </location>
</feature>
<dbReference type="InterPro" id="IPR050189">
    <property type="entry name" value="MFS_Efflux_Transporters"/>
</dbReference>
<feature type="transmembrane region" description="Helical" evidence="6">
    <location>
        <begin position="301"/>
        <end position="323"/>
    </location>
</feature>
<dbReference type="Pfam" id="PF07690">
    <property type="entry name" value="MFS_1"/>
    <property type="match status" value="1"/>
</dbReference>
<evidence type="ECO:0000259" key="7">
    <source>
        <dbReference type="PROSITE" id="PS50850"/>
    </source>
</evidence>
<keyword evidence="5 6" id="KW-0472">Membrane</keyword>
<comment type="subcellular location">
    <subcellularLocation>
        <location evidence="1">Cell membrane</location>
        <topology evidence="1">Multi-pass membrane protein</topology>
    </subcellularLocation>
</comment>
<feature type="transmembrane region" description="Helical" evidence="6">
    <location>
        <begin position="240"/>
        <end position="262"/>
    </location>
</feature>
<dbReference type="Proteomes" id="UP000706039">
    <property type="component" value="Unassembled WGS sequence"/>
</dbReference>
<evidence type="ECO:0000256" key="6">
    <source>
        <dbReference type="SAM" id="Phobius"/>
    </source>
</evidence>
<evidence type="ECO:0000256" key="2">
    <source>
        <dbReference type="ARBA" id="ARBA00022475"/>
    </source>
</evidence>
<proteinExistence type="predicted"/>
<keyword evidence="2" id="KW-1003">Cell membrane</keyword>
<dbReference type="RefSeq" id="WP_222988111.1">
    <property type="nucleotide sequence ID" value="NZ_JAINVV010000001.1"/>
</dbReference>
<feature type="transmembrane region" description="Helical" evidence="6">
    <location>
        <begin position="335"/>
        <end position="355"/>
    </location>
</feature>
<feature type="transmembrane region" description="Helical" evidence="6">
    <location>
        <begin position="361"/>
        <end position="382"/>
    </location>
</feature>
<sequence length="392" mass="40290">MSDRRTHWSTEALLLGSGMFAPLAMSALSPVLPKIQQAFGGTTDAAFMTKATVMVVGIAMIIASPLSGALVRKLGARRLLAGCYTLFLVAGVAGMMLPTLPGIVATRLFVGAAAAVIVALAISLIGTLYEGRARERRIGAIHGLGAALLAMLVPTSGLLGDLGGWRMAFLVHLVALPFLILTLISPDLATIQKDPQHGARASSSIRPVLGIALVAILAGSITFSIPVFEPFRLVEIGVRSSAVAGAMFSITVGFSVASSLAFGELRRFAPNAILFLLAFGFWACGLTVVGFATTIQGVASGMVLIGLGGGLVGPTIFSLVASLSSDADRARNTGLVKGVYYAGPFLGPSALHLAFPHEPASTSLFALASLAGLLAVAACMMATRSRTIEPST</sequence>
<feature type="domain" description="Major facilitator superfamily (MFS) profile" evidence="7">
    <location>
        <begin position="10"/>
        <end position="386"/>
    </location>
</feature>
<gene>
    <name evidence="8" type="ORF">K7G82_01875</name>
</gene>
<dbReference type="PANTHER" id="PTHR43124:SF3">
    <property type="entry name" value="CHLORAMPHENICOL EFFLUX PUMP RV0191"/>
    <property type="match status" value="1"/>
</dbReference>
<feature type="transmembrane region" description="Helical" evidence="6">
    <location>
        <begin position="205"/>
        <end position="228"/>
    </location>
</feature>
<feature type="transmembrane region" description="Helical" evidence="6">
    <location>
        <begin position="12"/>
        <end position="32"/>
    </location>
</feature>
<dbReference type="InterPro" id="IPR020846">
    <property type="entry name" value="MFS_dom"/>
</dbReference>
<name>A0ABS7PI97_9SPHN</name>
<keyword evidence="9" id="KW-1185">Reference proteome</keyword>
<dbReference type="EMBL" id="JAINVV010000001">
    <property type="protein sequence ID" value="MBY8821020.1"/>
    <property type="molecule type" value="Genomic_DNA"/>
</dbReference>
<evidence type="ECO:0000313" key="9">
    <source>
        <dbReference type="Proteomes" id="UP000706039"/>
    </source>
</evidence>
<evidence type="ECO:0000256" key="3">
    <source>
        <dbReference type="ARBA" id="ARBA00022692"/>
    </source>
</evidence>
<feature type="transmembrane region" description="Helical" evidence="6">
    <location>
        <begin position="109"/>
        <end position="129"/>
    </location>
</feature>
<dbReference type="InterPro" id="IPR036259">
    <property type="entry name" value="MFS_trans_sf"/>
</dbReference>
<feature type="transmembrane region" description="Helical" evidence="6">
    <location>
        <begin position="165"/>
        <end position="184"/>
    </location>
</feature>
<evidence type="ECO:0000313" key="8">
    <source>
        <dbReference type="EMBL" id="MBY8821020.1"/>
    </source>
</evidence>
<dbReference type="PROSITE" id="PS50850">
    <property type="entry name" value="MFS"/>
    <property type="match status" value="1"/>
</dbReference>
<dbReference type="Gene3D" id="1.20.1250.20">
    <property type="entry name" value="MFS general substrate transporter like domains"/>
    <property type="match status" value="1"/>
</dbReference>
<reference evidence="8 9" key="1">
    <citation type="submission" date="2021-08" db="EMBL/GenBank/DDBJ databases">
        <authorList>
            <person name="Tuo L."/>
        </authorList>
    </citation>
    <scope>NUCLEOTIDE SEQUENCE [LARGE SCALE GENOMIC DNA]</scope>
    <source>
        <strain evidence="8 9">JCM 31229</strain>
    </source>
</reference>
<accession>A0ABS7PI97</accession>
<feature type="transmembrane region" description="Helical" evidence="6">
    <location>
        <begin position="78"/>
        <end position="97"/>
    </location>
</feature>
<feature type="transmembrane region" description="Helical" evidence="6">
    <location>
        <begin position="52"/>
        <end position="71"/>
    </location>
</feature>
<keyword evidence="3 6" id="KW-0812">Transmembrane</keyword>
<protein>
    <submittedName>
        <fullName evidence="8">MFS transporter</fullName>
    </submittedName>
</protein>
<dbReference type="InterPro" id="IPR011701">
    <property type="entry name" value="MFS"/>
</dbReference>
<feature type="transmembrane region" description="Helical" evidence="6">
    <location>
        <begin position="274"/>
        <end position="295"/>
    </location>
</feature>
<evidence type="ECO:0000256" key="4">
    <source>
        <dbReference type="ARBA" id="ARBA00022989"/>
    </source>
</evidence>
<dbReference type="PANTHER" id="PTHR43124">
    <property type="entry name" value="PURINE EFFLUX PUMP PBUE"/>
    <property type="match status" value="1"/>
</dbReference>
<organism evidence="8 9">
    <name type="scientific">Sphingomonas colocasiae</name>
    <dbReference type="NCBI Taxonomy" id="1848973"/>
    <lineage>
        <taxon>Bacteria</taxon>
        <taxon>Pseudomonadati</taxon>
        <taxon>Pseudomonadota</taxon>
        <taxon>Alphaproteobacteria</taxon>
        <taxon>Sphingomonadales</taxon>
        <taxon>Sphingomonadaceae</taxon>
        <taxon>Sphingomonas</taxon>
    </lineage>
</organism>